<protein>
    <submittedName>
        <fullName evidence="2">Uncharacterized protein</fullName>
    </submittedName>
</protein>
<keyword evidence="1" id="KW-0732">Signal</keyword>
<sequence length="202" mass="23397">MPRFLAATTLLLGVAIAYERLRPIEVTNNHYNSFPTDPYVPDEAGNGIHPGGYQPYESAEQPPPFEVETDELPPIEEESFPLPKIRQRPKVRRSDNHIFRRISQPLTRGYGSNRGFPWREIDAERGDEYDAPRRPWLPWKQPRVWNPSRAALLGTQAMRRPMNRSYFPRIAAPPFAHNIATNNWNTPKRFLRGDWILAKSKA</sequence>
<dbReference type="AlphaFoldDB" id="A0AA36CZ28"/>
<dbReference type="EMBL" id="CATQJA010002648">
    <property type="protein sequence ID" value="CAJ0577058.1"/>
    <property type="molecule type" value="Genomic_DNA"/>
</dbReference>
<name>A0AA36CZ28_9BILA</name>
<proteinExistence type="predicted"/>
<reference evidence="2" key="1">
    <citation type="submission" date="2023-06" db="EMBL/GenBank/DDBJ databases">
        <authorList>
            <person name="Delattre M."/>
        </authorList>
    </citation>
    <scope>NUCLEOTIDE SEQUENCE</scope>
    <source>
        <strain evidence="2">AF72</strain>
    </source>
</reference>
<evidence type="ECO:0000256" key="1">
    <source>
        <dbReference type="SAM" id="SignalP"/>
    </source>
</evidence>
<accession>A0AA36CZ28</accession>
<evidence type="ECO:0000313" key="3">
    <source>
        <dbReference type="Proteomes" id="UP001177023"/>
    </source>
</evidence>
<comment type="caution">
    <text evidence="2">The sequence shown here is derived from an EMBL/GenBank/DDBJ whole genome shotgun (WGS) entry which is preliminary data.</text>
</comment>
<feature type="non-terminal residue" evidence="2">
    <location>
        <position position="1"/>
    </location>
</feature>
<keyword evidence="3" id="KW-1185">Reference proteome</keyword>
<evidence type="ECO:0000313" key="2">
    <source>
        <dbReference type="EMBL" id="CAJ0577058.1"/>
    </source>
</evidence>
<gene>
    <name evidence="2" type="ORF">MSPICULIGERA_LOCUS15337</name>
</gene>
<feature type="chain" id="PRO_5041223150" evidence="1">
    <location>
        <begin position="18"/>
        <end position="202"/>
    </location>
</feature>
<organism evidence="2 3">
    <name type="scientific">Mesorhabditis spiculigera</name>
    <dbReference type="NCBI Taxonomy" id="96644"/>
    <lineage>
        <taxon>Eukaryota</taxon>
        <taxon>Metazoa</taxon>
        <taxon>Ecdysozoa</taxon>
        <taxon>Nematoda</taxon>
        <taxon>Chromadorea</taxon>
        <taxon>Rhabditida</taxon>
        <taxon>Rhabditina</taxon>
        <taxon>Rhabditomorpha</taxon>
        <taxon>Rhabditoidea</taxon>
        <taxon>Rhabditidae</taxon>
        <taxon>Mesorhabditinae</taxon>
        <taxon>Mesorhabditis</taxon>
    </lineage>
</organism>
<dbReference type="Proteomes" id="UP001177023">
    <property type="component" value="Unassembled WGS sequence"/>
</dbReference>
<feature type="signal peptide" evidence="1">
    <location>
        <begin position="1"/>
        <end position="17"/>
    </location>
</feature>